<feature type="region of interest" description="Disordered" evidence="1">
    <location>
        <begin position="33"/>
        <end position="53"/>
    </location>
</feature>
<dbReference type="EMBL" id="BPVZ01000016">
    <property type="protein sequence ID" value="GKV01091.1"/>
    <property type="molecule type" value="Genomic_DNA"/>
</dbReference>
<proteinExistence type="predicted"/>
<evidence type="ECO:0000313" key="3">
    <source>
        <dbReference type="Proteomes" id="UP001054252"/>
    </source>
</evidence>
<evidence type="ECO:0000313" key="2">
    <source>
        <dbReference type="EMBL" id="GKV01091.1"/>
    </source>
</evidence>
<comment type="caution">
    <text evidence="2">The sequence shown here is derived from an EMBL/GenBank/DDBJ whole genome shotgun (WGS) entry which is preliminary data.</text>
</comment>
<name>A0AAV5IMR8_9ROSI</name>
<keyword evidence="3" id="KW-1185">Reference proteome</keyword>
<dbReference type="Proteomes" id="UP001054252">
    <property type="component" value="Unassembled WGS sequence"/>
</dbReference>
<accession>A0AAV5IMR8</accession>
<organism evidence="2 3">
    <name type="scientific">Rubroshorea leprosula</name>
    <dbReference type="NCBI Taxonomy" id="152421"/>
    <lineage>
        <taxon>Eukaryota</taxon>
        <taxon>Viridiplantae</taxon>
        <taxon>Streptophyta</taxon>
        <taxon>Embryophyta</taxon>
        <taxon>Tracheophyta</taxon>
        <taxon>Spermatophyta</taxon>
        <taxon>Magnoliopsida</taxon>
        <taxon>eudicotyledons</taxon>
        <taxon>Gunneridae</taxon>
        <taxon>Pentapetalae</taxon>
        <taxon>rosids</taxon>
        <taxon>malvids</taxon>
        <taxon>Malvales</taxon>
        <taxon>Dipterocarpaceae</taxon>
        <taxon>Rubroshorea</taxon>
    </lineage>
</organism>
<protein>
    <submittedName>
        <fullName evidence="2">Uncharacterized protein</fullName>
    </submittedName>
</protein>
<sequence length="53" mass="5840">MVTHDRVRAEVLAHLDRTEIGLARMKFASSPIASVPRDLNNGDGTEAQVSKYD</sequence>
<dbReference type="AlphaFoldDB" id="A0AAV5IMR8"/>
<reference evidence="2 3" key="1">
    <citation type="journal article" date="2021" name="Commun. Biol.">
        <title>The genome of Shorea leprosula (Dipterocarpaceae) highlights the ecological relevance of drought in aseasonal tropical rainforests.</title>
        <authorList>
            <person name="Ng K.K.S."/>
            <person name="Kobayashi M.J."/>
            <person name="Fawcett J.A."/>
            <person name="Hatakeyama M."/>
            <person name="Paape T."/>
            <person name="Ng C.H."/>
            <person name="Ang C.C."/>
            <person name="Tnah L.H."/>
            <person name="Lee C.T."/>
            <person name="Nishiyama T."/>
            <person name="Sese J."/>
            <person name="O'Brien M.J."/>
            <person name="Copetti D."/>
            <person name="Mohd Noor M.I."/>
            <person name="Ong R.C."/>
            <person name="Putra M."/>
            <person name="Sireger I.Z."/>
            <person name="Indrioko S."/>
            <person name="Kosugi Y."/>
            <person name="Izuno A."/>
            <person name="Isagi Y."/>
            <person name="Lee S.L."/>
            <person name="Shimizu K.K."/>
        </authorList>
    </citation>
    <scope>NUCLEOTIDE SEQUENCE [LARGE SCALE GENOMIC DNA]</scope>
    <source>
        <strain evidence="2">214</strain>
    </source>
</reference>
<evidence type="ECO:0000256" key="1">
    <source>
        <dbReference type="SAM" id="MobiDB-lite"/>
    </source>
</evidence>
<gene>
    <name evidence="2" type="ORF">SLEP1_g13680</name>
</gene>